<dbReference type="CDD" id="cd02440">
    <property type="entry name" value="AdoMet_MTases"/>
    <property type="match status" value="1"/>
</dbReference>
<evidence type="ECO:0000313" key="6">
    <source>
        <dbReference type="Proteomes" id="UP001205105"/>
    </source>
</evidence>
<dbReference type="InterPro" id="IPR029063">
    <property type="entry name" value="SAM-dependent_MTases_sf"/>
</dbReference>
<keyword evidence="6" id="KW-1185">Reference proteome</keyword>
<evidence type="ECO:0000256" key="2">
    <source>
        <dbReference type="ARBA" id="ARBA00022603"/>
    </source>
</evidence>
<dbReference type="SUPFAM" id="SSF53335">
    <property type="entry name" value="S-adenosyl-L-methionine-dependent methyltransferases"/>
    <property type="match status" value="1"/>
</dbReference>
<dbReference type="PANTHER" id="PTHR32183:SF11">
    <property type="entry name" value="THIOL METHYLTRANSFERASE 2-RELATED"/>
    <property type="match status" value="1"/>
</dbReference>
<dbReference type="Pfam" id="PF05724">
    <property type="entry name" value="TPMT"/>
    <property type="match status" value="1"/>
</dbReference>
<evidence type="ECO:0000256" key="3">
    <source>
        <dbReference type="ARBA" id="ARBA00022679"/>
    </source>
</evidence>
<evidence type="ECO:0000313" key="5">
    <source>
        <dbReference type="EMBL" id="KAI7843979.1"/>
    </source>
</evidence>
<evidence type="ECO:0000256" key="4">
    <source>
        <dbReference type="ARBA" id="ARBA00022691"/>
    </source>
</evidence>
<gene>
    <name evidence="5" type="ORF">COHA_002517</name>
</gene>
<dbReference type="Gene3D" id="3.40.50.150">
    <property type="entry name" value="Vaccinia Virus protein VP39"/>
    <property type="match status" value="1"/>
</dbReference>
<dbReference type="AlphaFoldDB" id="A0AAD5H4H1"/>
<keyword evidence="4" id="KW-0949">S-adenosyl-L-methionine</keyword>
<dbReference type="GO" id="GO:0008757">
    <property type="term" value="F:S-adenosylmethionine-dependent methyltransferase activity"/>
    <property type="evidence" value="ECO:0007669"/>
    <property type="project" value="InterPro"/>
</dbReference>
<sequence length="182" mass="19866">MPQEESHEFLDHDEYHARWEDNFWGKDGGLQPGQAFDAKRSSPALTDLLKQSGLEVAGKRVLVPGCGRGYDLVEFVRAGAAAAVGLELAPTAQREAAAYLADTLTPAELANAEVHTGDFFKWEHPTHAAWDVAYGARLPCSADYMDVLLPLGFTLVKEYAVPAELSHPGRGGKEAMLLFRKD</sequence>
<proteinExistence type="predicted"/>
<organism evidence="5 6">
    <name type="scientific">Chlorella ohadii</name>
    <dbReference type="NCBI Taxonomy" id="2649997"/>
    <lineage>
        <taxon>Eukaryota</taxon>
        <taxon>Viridiplantae</taxon>
        <taxon>Chlorophyta</taxon>
        <taxon>core chlorophytes</taxon>
        <taxon>Trebouxiophyceae</taxon>
        <taxon>Chlorellales</taxon>
        <taxon>Chlorellaceae</taxon>
        <taxon>Chlorella clade</taxon>
        <taxon>Chlorella</taxon>
    </lineage>
</organism>
<accession>A0AAD5H4H1</accession>
<name>A0AAD5H4H1_9CHLO</name>
<keyword evidence="1" id="KW-0597">Phosphoprotein</keyword>
<comment type="caution">
    <text evidence="5">The sequence shown here is derived from an EMBL/GenBank/DDBJ whole genome shotgun (WGS) entry which is preliminary data.</text>
</comment>
<keyword evidence="2" id="KW-0489">Methyltransferase</keyword>
<protein>
    <submittedName>
        <fullName evidence="5">Uncharacterized protein</fullName>
    </submittedName>
</protein>
<dbReference type="EMBL" id="JADXDR010000035">
    <property type="protein sequence ID" value="KAI7843979.1"/>
    <property type="molecule type" value="Genomic_DNA"/>
</dbReference>
<keyword evidence="3" id="KW-0808">Transferase</keyword>
<reference evidence="5" key="1">
    <citation type="submission" date="2020-11" db="EMBL/GenBank/DDBJ databases">
        <title>Chlorella ohadii genome sequencing and assembly.</title>
        <authorList>
            <person name="Murik O."/>
            <person name="Treves H."/>
            <person name="Kedem I."/>
            <person name="Shotland Y."/>
            <person name="Kaplan A."/>
        </authorList>
    </citation>
    <scope>NUCLEOTIDE SEQUENCE</scope>
    <source>
        <strain evidence="5">1</strain>
    </source>
</reference>
<evidence type="ECO:0000256" key="1">
    <source>
        <dbReference type="ARBA" id="ARBA00022553"/>
    </source>
</evidence>
<dbReference type="PANTHER" id="PTHR32183">
    <property type="match status" value="1"/>
</dbReference>
<dbReference type="InterPro" id="IPR008854">
    <property type="entry name" value="TPMT"/>
</dbReference>
<dbReference type="GO" id="GO:0032259">
    <property type="term" value="P:methylation"/>
    <property type="evidence" value="ECO:0007669"/>
    <property type="project" value="UniProtKB-KW"/>
</dbReference>
<dbReference type="Proteomes" id="UP001205105">
    <property type="component" value="Unassembled WGS sequence"/>
</dbReference>